<dbReference type="KEGG" id="crq:GCK72_001159"/>
<proteinExistence type="predicted"/>
<feature type="domain" description="NTF2-like" evidence="2">
    <location>
        <begin position="173"/>
        <end position="281"/>
    </location>
</feature>
<dbReference type="Pfam" id="PF26530">
    <property type="entry name" value="NTF2_3"/>
    <property type="match status" value="3"/>
</dbReference>
<name>A0A6A5HU81_CAERE</name>
<evidence type="ECO:0000259" key="2">
    <source>
        <dbReference type="Pfam" id="PF26530"/>
    </source>
</evidence>
<protein>
    <recommendedName>
        <fullName evidence="2">NTF2-like domain-containing protein</fullName>
    </recommendedName>
</protein>
<gene>
    <name evidence="3" type="ORF">GCK72_001159</name>
</gene>
<dbReference type="RefSeq" id="XP_003111128.2">
    <property type="nucleotide sequence ID" value="XM_003111080.2"/>
</dbReference>
<reference evidence="3 4" key="1">
    <citation type="submission" date="2019-12" db="EMBL/GenBank/DDBJ databases">
        <title>Chromosome-level assembly of the Caenorhabditis remanei genome.</title>
        <authorList>
            <person name="Teterina A.A."/>
            <person name="Willis J.H."/>
            <person name="Phillips P.C."/>
        </authorList>
    </citation>
    <scope>NUCLEOTIDE SEQUENCE [LARGE SCALE GENOMIC DNA]</scope>
    <source>
        <strain evidence="3 4">PX506</strain>
        <tissue evidence="3">Whole organism</tissue>
    </source>
</reference>
<dbReference type="PANTHER" id="PTHR33940:SF1">
    <property type="entry name" value="APOLIPOPHORIN-RELATED"/>
    <property type="match status" value="1"/>
</dbReference>
<dbReference type="Proteomes" id="UP000483820">
    <property type="component" value="Chromosome I"/>
</dbReference>
<dbReference type="AlphaFoldDB" id="A0A6A5HU81"/>
<dbReference type="GeneID" id="9801988"/>
<dbReference type="InterPro" id="IPR058721">
    <property type="entry name" value="NTF2_3"/>
</dbReference>
<comment type="caution">
    <text evidence="3">The sequence shown here is derived from an EMBL/GenBank/DDBJ whole genome shotgun (WGS) entry which is preliminary data.</text>
</comment>
<feature type="domain" description="NTF2-like" evidence="2">
    <location>
        <begin position="53"/>
        <end position="160"/>
    </location>
</feature>
<accession>A0A6A5HU81</accession>
<evidence type="ECO:0000256" key="1">
    <source>
        <dbReference type="SAM" id="SignalP"/>
    </source>
</evidence>
<dbReference type="EMBL" id="WUAV01000001">
    <property type="protein sequence ID" value="KAF1769342.1"/>
    <property type="molecule type" value="Genomic_DNA"/>
</dbReference>
<sequence length="418" mass="47007">MWTTPLILLLLSFYGISSEIIPDDPGFVDHLFNGIIPPRAHFHGFVAQDNNREVVEKFLVRVTRSIESKDASIIGGLFQPGFIFKGCKGTYNKQQVIGMISQIPAGTNFHFVLKTVEDDGDSIKYSVSVSGFGPSPLEAEFTLNKVDQQLHCGRIPACQKTHFHGFISQESAKETVTNFLTKLEIAFKSKDTNSITNFFKPSFVFVGCMGTYNREQSIELIQMIPSDSKLNYSYKSVEDLGETIKANVLASGFKSFHVEFEFVLNKKDQQIESARMPDCPKRRFNGVGGGEAQLGFSYQESPTTVIERFLGRLTRSIEAKNVRAILDLLQGGFMFKGCKDKYNKYKIVDIITRIPNGTKFTFTLKTIKDLTYTIKFAVDVTGFGPSTIPAVFVYNKWDKRLRSGDIVGCPGRRYFGFY</sequence>
<evidence type="ECO:0000313" key="4">
    <source>
        <dbReference type="Proteomes" id="UP000483820"/>
    </source>
</evidence>
<keyword evidence="1" id="KW-0732">Signal</keyword>
<evidence type="ECO:0000313" key="3">
    <source>
        <dbReference type="EMBL" id="KAF1769342.1"/>
    </source>
</evidence>
<feature type="chain" id="PRO_5025675189" description="NTF2-like domain-containing protein" evidence="1">
    <location>
        <begin position="19"/>
        <end position="418"/>
    </location>
</feature>
<organism evidence="3 4">
    <name type="scientific">Caenorhabditis remanei</name>
    <name type="common">Caenorhabditis vulgaris</name>
    <dbReference type="NCBI Taxonomy" id="31234"/>
    <lineage>
        <taxon>Eukaryota</taxon>
        <taxon>Metazoa</taxon>
        <taxon>Ecdysozoa</taxon>
        <taxon>Nematoda</taxon>
        <taxon>Chromadorea</taxon>
        <taxon>Rhabditida</taxon>
        <taxon>Rhabditina</taxon>
        <taxon>Rhabditomorpha</taxon>
        <taxon>Rhabditoidea</taxon>
        <taxon>Rhabditidae</taxon>
        <taxon>Peloderinae</taxon>
        <taxon>Caenorhabditis</taxon>
    </lineage>
</organism>
<dbReference type="CTD" id="9801988"/>
<feature type="domain" description="NTF2-like" evidence="2">
    <location>
        <begin position="304"/>
        <end position="410"/>
    </location>
</feature>
<dbReference type="PANTHER" id="PTHR33940">
    <property type="entry name" value="PROTEIN CBG13625"/>
    <property type="match status" value="1"/>
</dbReference>
<feature type="signal peptide" evidence="1">
    <location>
        <begin position="1"/>
        <end position="18"/>
    </location>
</feature>